<keyword evidence="2" id="KW-1185">Reference proteome</keyword>
<dbReference type="EMBL" id="OZ034820">
    <property type="protein sequence ID" value="CAL1403336.1"/>
    <property type="molecule type" value="Genomic_DNA"/>
</dbReference>
<evidence type="ECO:0000313" key="1">
    <source>
        <dbReference type="EMBL" id="CAL1403336.1"/>
    </source>
</evidence>
<gene>
    <name evidence="1" type="ORF">LTRI10_LOCUS43275</name>
</gene>
<proteinExistence type="predicted"/>
<dbReference type="AlphaFoldDB" id="A0AAV2FYD5"/>
<reference evidence="1 2" key="1">
    <citation type="submission" date="2024-04" db="EMBL/GenBank/DDBJ databases">
        <authorList>
            <person name="Fracassetti M."/>
        </authorList>
    </citation>
    <scope>NUCLEOTIDE SEQUENCE [LARGE SCALE GENOMIC DNA]</scope>
</reference>
<dbReference type="Proteomes" id="UP001497516">
    <property type="component" value="Chromosome 7"/>
</dbReference>
<protein>
    <submittedName>
        <fullName evidence="1">Uncharacterized protein</fullName>
    </submittedName>
</protein>
<organism evidence="1 2">
    <name type="scientific">Linum trigynum</name>
    <dbReference type="NCBI Taxonomy" id="586398"/>
    <lineage>
        <taxon>Eukaryota</taxon>
        <taxon>Viridiplantae</taxon>
        <taxon>Streptophyta</taxon>
        <taxon>Embryophyta</taxon>
        <taxon>Tracheophyta</taxon>
        <taxon>Spermatophyta</taxon>
        <taxon>Magnoliopsida</taxon>
        <taxon>eudicotyledons</taxon>
        <taxon>Gunneridae</taxon>
        <taxon>Pentapetalae</taxon>
        <taxon>rosids</taxon>
        <taxon>fabids</taxon>
        <taxon>Malpighiales</taxon>
        <taxon>Linaceae</taxon>
        <taxon>Linum</taxon>
    </lineage>
</organism>
<evidence type="ECO:0000313" key="2">
    <source>
        <dbReference type="Proteomes" id="UP001497516"/>
    </source>
</evidence>
<accession>A0AAV2FYD5</accession>
<name>A0AAV2FYD5_9ROSI</name>
<sequence>MKPEHVDEEAETEESLLLLRLRINSTLLPEKKFLVSGLPLKTSKVTRSLHAGTVFSTQASTEIGLLLRTYDYNHPVSAAKQ</sequence>